<proteinExistence type="inferred from homology"/>
<evidence type="ECO:0000256" key="5">
    <source>
        <dbReference type="ARBA" id="ARBA00012655"/>
    </source>
</evidence>
<dbReference type="InterPro" id="IPR036803">
    <property type="entry name" value="Porphobilinogen_deaminase_C_sf"/>
</dbReference>
<dbReference type="PIRSF" id="PIRSF001438">
    <property type="entry name" value="4pyrrol_synth_OHMeBilane_synth"/>
    <property type="match status" value="1"/>
</dbReference>
<dbReference type="NCBIfam" id="TIGR00212">
    <property type="entry name" value="hemC"/>
    <property type="match status" value="1"/>
</dbReference>
<protein>
    <recommendedName>
        <fullName evidence="5 9">Hydroxymethylbilane synthase</fullName>
        <ecNumber evidence="5 9">2.5.1.61</ecNumber>
    </recommendedName>
</protein>
<dbReference type="GO" id="GO:0006783">
    <property type="term" value="P:heme biosynthetic process"/>
    <property type="evidence" value="ECO:0007669"/>
    <property type="project" value="TreeGrafter"/>
</dbReference>
<evidence type="ECO:0000256" key="1">
    <source>
        <dbReference type="ARBA" id="ARBA00001916"/>
    </source>
</evidence>
<dbReference type="PATRIC" id="fig|2754.20.peg.1121"/>
<dbReference type="Gene3D" id="3.40.190.10">
    <property type="entry name" value="Periplasmic binding protein-like II"/>
    <property type="match status" value="2"/>
</dbReference>
<dbReference type="OrthoDB" id="9810298at2"/>
<evidence type="ECO:0000256" key="2">
    <source>
        <dbReference type="ARBA" id="ARBA00002869"/>
    </source>
</evidence>
<comment type="similarity">
    <text evidence="3">Belongs to the HMBS family.</text>
</comment>
<dbReference type="InterPro" id="IPR022417">
    <property type="entry name" value="Porphobilin_deaminase_N"/>
</dbReference>
<dbReference type="eggNOG" id="COG0181">
    <property type="taxonomic scope" value="Bacteria"/>
</dbReference>
<dbReference type="PRINTS" id="PR00151">
    <property type="entry name" value="PORPHBDMNASE"/>
</dbReference>
<evidence type="ECO:0000313" key="12">
    <source>
        <dbReference type="EMBL" id="KEJ91182.1"/>
    </source>
</evidence>
<gene>
    <name evidence="12" type="ORF">EH55_11560</name>
</gene>
<dbReference type="SUPFAM" id="SSF53850">
    <property type="entry name" value="Periplasmic binding protein-like II"/>
    <property type="match status" value="1"/>
</dbReference>
<dbReference type="SUPFAM" id="SSF54782">
    <property type="entry name" value="Porphobilinogen deaminase (hydroxymethylbilane synthase), C-terminal domain"/>
    <property type="match status" value="1"/>
</dbReference>
<feature type="domain" description="Porphobilinogen deaminase C-terminal" evidence="11">
    <location>
        <begin position="226"/>
        <end position="276"/>
    </location>
</feature>
<name>A0A073J0H9_9BACT</name>
<evidence type="ECO:0000256" key="8">
    <source>
        <dbReference type="ARBA" id="ARBA00048169"/>
    </source>
</evidence>
<keyword evidence="7" id="KW-0627">Porphyrin biosynthesis</keyword>
<organism evidence="12 13">
    <name type="scientific">Synergistes jonesii</name>
    <dbReference type="NCBI Taxonomy" id="2754"/>
    <lineage>
        <taxon>Bacteria</taxon>
        <taxon>Thermotogati</taxon>
        <taxon>Synergistota</taxon>
        <taxon>Synergistia</taxon>
        <taxon>Synergistales</taxon>
        <taxon>Synergistaceae</taxon>
        <taxon>Synergistes</taxon>
    </lineage>
</organism>
<dbReference type="PROSITE" id="PS00533">
    <property type="entry name" value="PORPHOBILINOGEN_DEAM"/>
    <property type="match status" value="1"/>
</dbReference>
<dbReference type="CDD" id="cd13647">
    <property type="entry name" value="PBP2_PBGD_2"/>
    <property type="match status" value="1"/>
</dbReference>
<comment type="caution">
    <text evidence="12">The sequence shown here is derived from an EMBL/GenBank/DDBJ whole genome shotgun (WGS) entry which is preliminary data.</text>
</comment>
<evidence type="ECO:0000256" key="7">
    <source>
        <dbReference type="ARBA" id="ARBA00023244"/>
    </source>
</evidence>
<dbReference type="Pfam" id="PF03900">
    <property type="entry name" value="Porphobil_deamC"/>
    <property type="match status" value="1"/>
</dbReference>
<dbReference type="EMBL" id="JMKI01000054">
    <property type="protein sequence ID" value="KEJ91182.1"/>
    <property type="molecule type" value="Genomic_DNA"/>
</dbReference>
<dbReference type="Pfam" id="PF01379">
    <property type="entry name" value="Porphobil_deam"/>
    <property type="match status" value="1"/>
</dbReference>
<evidence type="ECO:0000256" key="4">
    <source>
        <dbReference type="ARBA" id="ARBA00011245"/>
    </source>
</evidence>
<dbReference type="Proteomes" id="UP000027665">
    <property type="component" value="Unassembled WGS sequence"/>
</dbReference>
<dbReference type="GeneID" id="90984615"/>
<dbReference type="EC" id="2.5.1.61" evidence="5 9"/>
<evidence type="ECO:0000256" key="6">
    <source>
        <dbReference type="ARBA" id="ARBA00022679"/>
    </source>
</evidence>
<evidence type="ECO:0000313" key="13">
    <source>
        <dbReference type="Proteomes" id="UP000027665"/>
    </source>
</evidence>
<dbReference type="InterPro" id="IPR022418">
    <property type="entry name" value="Porphobilinogen_deaminase_C"/>
</dbReference>
<dbReference type="STRING" id="2754.EH55_11560"/>
<keyword evidence="6" id="KW-0808">Transferase</keyword>
<sequence length="297" mass="31107">MSKRTIRFGSRKSELAAIQARIVMDAVARAHPELAVELVAMETSGDRNMKPFSEASDKFGIKGLFTQEIEEALRSGAIDVAVHSLKDMPVNAASALPIVACPKRGDPRDALVLPAGRALLEQGGAVGCSSARRRLQLAALLPGVSAAPVRGNVNTRLRKLDGGDFSALVLAAAGLRRLGLGKRISRFFEPCEMVPAPGQGIIACQGRAGGDYYYLDALRDRDTELCGEVERAFSAELGGGCTAPVGAFAEISGKEIKIIGFCCGEGGARRASISGRACEGVKLAVALARKLSGREGA</sequence>
<dbReference type="GO" id="GO:0005737">
    <property type="term" value="C:cytoplasm"/>
    <property type="evidence" value="ECO:0007669"/>
    <property type="project" value="UniProtKB-UniRule"/>
</dbReference>
<dbReference type="InterPro" id="IPR000860">
    <property type="entry name" value="HemC"/>
</dbReference>
<dbReference type="PANTHER" id="PTHR11557:SF0">
    <property type="entry name" value="PORPHOBILINOGEN DEAMINASE"/>
    <property type="match status" value="1"/>
</dbReference>
<comment type="subunit">
    <text evidence="4">Monomer.</text>
</comment>
<dbReference type="RefSeq" id="WP_037978587.1">
    <property type="nucleotide sequence ID" value="NZ_JMKI01000054.1"/>
</dbReference>
<dbReference type="Gene3D" id="3.30.160.40">
    <property type="entry name" value="Porphobilinogen deaminase, C-terminal domain"/>
    <property type="match status" value="1"/>
</dbReference>
<evidence type="ECO:0000256" key="9">
    <source>
        <dbReference type="NCBIfam" id="TIGR00212"/>
    </source>
</evidence>
<dbReference type="PANTHER" id="PTHR11557">
    <property type="entry name" value="PORPHOBILINOGEN DEAMINASE"/>
    <property type="match status" value="1"/>
</dbReference>
<accession>A0A073J0H9</accession>
<evidence type="ECO:0000259" key="10">
    <source>
        <dbReference type="Pfam" id="PF01379"/>
    </source>
</evidence>
<evidence type="ECO:0000256" key="3">
    <source>
        <dbReference type="ARBA" id="ARBA00005638"/>
    </source>
</evidence>
<comment type="catalytic activity">
    <reaction evidence="8">
        <text>4 porphobilinogen + H2O = hydroxymethylbilane + 4 NH4(+)</text>
        <dbReference type="Rhea" id="RHEA:13185"/>
        <dbReference type="ChEBI" id="CHEBI:15377"/>
        <dbReference type="ChEBI" id="CHEBI:28938"/>
        <dbReference type="ChEBI" id="CHEBI:57845"/>
        <dbReference type="ChEBI" id="CHEBI:58126"/>
        <dbReference type="EC" id="2.5.1.61"/>
    </reaction>
</comment>
<dbReference type="FunFam" id="3.40.190.10:FF:000005">
    <property type="entry name" value="Porphobilinogen deaminase"/>
    <property type="match status" value="1"/>
</dbReference>
<dbReference type="InterPro" id="IPR022419">
    <property type="entry name" value="Porphobilin_deaminase_cofac_BS"/>
</dbReference>
<keyword evidence="13" id="KW-1185">Reference proteome</keyword>
<dbReference type="AlphaFoldDB" id="A0A073J0H9"/>
<reference evidence="12 13" key="1">
    <citation type="submission" date="2014-04" db="EMBL/GenBank/DDBJ databases">
        <title>Draft Genome Sequence of Synergistes jonesii.</title>
        <authorList>
            <person name="Coil D.A."/>
            <person name="Eisen J.A."/>
            <person name="Holland-Moritz H.E."/>
        </authorList>
    </citation>
    <scope>NUCLEOTIDE SEQUENCE [LARGE SCALE GENOMIC DNA]</scope>
    <source>
        <strain evidence="12 13">78-1</strain>
    </source>
</reference>
<dbReference type="GO" id="GO:0004418">
    <property type="term" value="F:hydroxymethylbilane synthase activity"/>
    <property type="evidence" value="ECO:0007669"/>
    <property type="project" value="UniProtKB-UniRule"/>
</dbReference>
<feature type="domain" description="Porphobilinogen deaminase N-terminal" evidence="10">
    <location>
        <begin position="6"/>
        <end position="209"/>
    </location>
</feature>
<comment type="cofactor">
    <cofactor evidence="1">
        <name>dipyrromethane</name>
        <dbReference type="ChEBI" id="CHEBI:60342"/>
    </cofactor>
</comment>
<comment type="function">
    <text evidence="2">Tetrapolymerization of the monopyrrole PBG into the hydroxymethylbilane pre-uroporphyrinogen in several discrete steps.</text>
</comment>
<evidence type="ECO:0000259" key="11">
    <source>
        <dbReference type="Pfam" id="PF03900"/>
    </source>
</evidence>